<dbReference type="Pfam" id="PF12833">
    <property type="entry name" value="HTH_18"/>
    <property type="match status" value="1"/>
</dbReference>
<dbReference type="InterPro" id="IPR018060">
    <property type="entry name" value="HTH_AraC"/>
</dbReference>
<dbReference type="Gene3D" id="2.60.120.10">
    <property type="entry name" value="Jelly Rolls"/>
    <property type="match status" value="1"/>
</dbReference>
<evidence type="ECO:0000256" key="5">
    <source>
        <dbReference type="ARBA" id="ARBA00023163"/>
    </source>
</evidence>
<keyword evidence="5" id="KW-0804">Transcription</keyword>
<feature type="domain" description="HTH araC/xylS-type" evidence="6">
    <location>
        <begin position="191"/>
        <end position="289"/>
    </location>
</feature>
<dbReference type="SMART" id="SM00342">
    <property type="entry name" value="HTH_ARAC"/>
    <property type="match status" value="1"/>
</dbReference>
<dbReference type="AlphaFoldDB" id="A0A229UIB1"/>
<name>A0A229UIB1_9BACL</name>
<keyword evidence="1" id="KW-0963">Cytoplasm</keyword>
<dbReference type="SUPFAM" id="SSF51215">
    <property type="entry name" value="Regulatory protein AraC"/>
    <property type="match status" value="1"/>
</dbReference>
<dbReference type="PROSITE" id="PS00041">
    <property type="entry name" value="HTH_ARAC_FAMILY_1"/>
    <property type="match status" value="1"/>
</dbReference>
<evidence type="ECO:0000313" key="7">
    <source>
        <dbReference type="EMBL" id="OXM83035.1"/>
    </source>
</evidence>
<evidence type="ECO:0000259" key="6">
    <source>
        <dbReference type="PROSITE" id="PS01124"/>
    </source>
</evidence>
<dbReference type="InterPro" id="IPR009057">
    <property type="entry name" value="Homeodomain-like_sf"/>
</dbReference>
<dbReference type="GO" id="GO:0043565">
    <property type="term" value="F:sequence-specific DNA binding"/>
    <property type="evidence" value="ECO:0007669"/>
    <property type="project" value="InterPro"/>
</dbReference>
<dbReference type="GO" id="GO:0003700">
    <property type="term" value="F:DNA-binding transcription factor activity"/>
    <property type="evidence" value="ECO:0007669"/>
    <property type="project" value="InterPro"/>
</dbReference>
<dbReference type="Proteomes" id="UP000215509">
    <property type="component" value="Unassembled WGS sequence"/>
</dbReference>
<evidence type="ECO:0000313" key="8">
    <source>
        <dbReference type="Proteomes" id="UP000215509"/>
    </source>
</evidence>
<evidence type="ECO:0000256" key="1">
    <source>
        <dbReference type="ARBA" id="ARBA00022490"/>
    </source>
</evidence>
<organism evidence="7 8">
    <name type="scientific">Paenibacillus rigui</name>
    <dbReference type="NCBI Taxonomy" id="554312"/>
    <lineage>
        <taxon>Bacteria</taxon>
        <taxon>Bacillati</taxon>
        <taxon>Bacillota</taxon>
        <taxon>Bacilli</taxon>
        <taxon>Bacillales</taxon>
        <taxon>Paenibacillaceae</taxon>
        <taxon>Paenibacillus</taxon>
    </lineage>
</organism>
<keyword evidence="4" id="KW-0010">Activator</keyword>
<dbReference type="Pfam" id="PF02311">
    <property type="entry name" value="AraC_binding"/>
    <property type="match status" value="1"/>
</dbReference>
<dbReference type="InterPro" id="IPR003313">
    <property type="entry name" value="AraC-bd"/>
</dbReference>
<keyword evidence="2" id="KW-0805">Transcription regulation</keyword>
<dbReference type="InterPro" id="IPR018062">
    <property type="entry name" value="HTH_AraC-typ_CS"/>
</dbReference>
<dbReference type="InterPro" id="IPR037923">
    <property type="entry name" value="HTH-like"/>
</dbReference>
<keyword evidence="8" id="KW-1185">Reference proteome</keyword>
<sequence length="291" mass="33843">MIGVERAPHEDQEYFALSPEETILRLFNYYFPPYITLASRFDFLHGEEELYRNRRLKQYLLEYVEDGSADFMLGEKPMPVKQGDLFLIRPDHPHTIHGKAGSPYKCISILFHFGQSKNFPLSDLLPKETYLGTIRGLPLEDQLHQLVHNYQDPHWVNQLRCQHILIGILLQLLTSAAPFALNQTRSGARVELARRYLEQHYAENITLEQLESVSELSRNYLLSKFKQFYNLSPMKYLRWIRIQRAKELAANTSLSVNEIAIRVGYADVHTFGRMFKAETGMSLTQFSSSIK</sequence>
<dbReference type="PROSITE" id="PS01124">
    <property type="entry name" value="HTH_ARAC_FAMILY_2"/>
    <property type="match status" value="1"/>
</dbReference>
<dbReference type="PANTHER" id="PTHR46796">
    <property type="entry name" value="HTH-TYPE TRANSCRIPTIONAL ACTIVATOR RHAS-RELATED"/>
    <property type="match status" value="1"/>
</dbReference>
<evidence type="ECO:0000256" key="3">
    <source>
        <dbReference type="ARBA" id="ARBA00023125"/>
    </source>
</evidence>
<proteinExistence type="predicted"/>
<dbReference type="SUPFAM" id="SSF46689">
    <property type="entry name" value="Homeodomain-like"/>
    <property type="match status" value="2"/>
</dbReference>
<dbReference type="InterPro" id="IPR050204">
    <property type="entry name" value="AraC_XylS_family_regulators"/>
</dbReference>
<evidence type="ECO:0000256" key="2">
    <source>
        <dbReference type="ARBA" id="ARBA00023015"/>
    </source>
</evidence>
<keyword evidence="3" id="KW-0238">DNA-binding</keyword>
<comment type="caution">
    <text evidence="7">The sequence shown here is derived from an EMBL/GenBank/DDBJ whole genome shotgun (WGS) entry which is preliminary data.</text>
</comment>
<evidence type="ECO:0000256" key="4">
    <source>
        <dbReference type="ARBA" id="ARBA00023159"/>
    </source>
</evidence>
<dbReference type="EMBL" id="NMQW01000052">
    <property type="protein sequence ID" value="OXM83035.1"/>
    <property type="molecule type" value="Genomic_DNA"/>
</dbReference>
<gene>
    <name evidence="7" type="ORF">CF651_27870</name>
</gene>
<accession>A0A229UIB1</accession>
<dbReference type="Gene3D" id="1.10.10.60">
    <property type="entry name" value="Homeodomain-like"/>
    <property type="match status" value="2"/>
</dbReference>
<protein>
    <submittedName>
        <fullName evidence="7">AraC family transcriptional regulator</fullName>
    </submittedName>
</protein>
<dbReference type="PANTHER" id="PTHR46796:SF13">
    <property type="entry name" value="HTH-TYPE TRANSCRIPTIONAL ACTIVATOR RHAS"/>
    <property type="match status" value="1"/>
</dbReference>
<dbReference type="InterPro" id="IPR014710">
    <property type="entry name" value="RmlC-like_jellyroll"/>
</dbReference>
<reference evidence="7 8" key="1">
    <citation type="submission" date="2017-07" db="EMBL/GenBank/DDBJ databases">
        <title>Genome sequencing and assembly of Paenibacillus rigui.</title>
        <authorList>
            <person name="Mayilraj S."/>
        </authorList>
    </citation>
    <scope>NUCLEOTIDE SEQUENCE [LARGE SCALE GENOMIC DNA]</scope>
    <source>
        <strain evidence="7 8">JCM 16352</strain>
    </source>
</reference>
<dbReference type="OrthoDB" id="9807321at2"/>